<evidence type="ECO:0000313" key="7">
    <source>
        <dbReference type="Proteomes" id="UP000837801"/>
    </source>
</evidence>
<dbReference type="InterPro" id="IPR036870">
    <property type="entry name" value="Ribosomal_bS18_sf"/>
</dbReference>
<evidence type="ECO:0000256" key="5">
    <source>
        <dbReference type="RuleBase" id="RU003910"/>
    </source>
</evidence>
<dbReference type="AlphaFoldDB" id="A0A9P0QPU7"/>
<dbReference type="GO" id="GO:0005763">
    <property type="term" value="C:mitochondrial small ribosomal subunit"/>
    <property type="evidence" value="ECO:0007669"/>
    <property type="project" value="TreeGrafter"/>
</dbReference>
<dbReference type="InterPro" id="IPR001648">
    <property type="entry name" value="Ribosomal_bS18"/>
</dbReference>
<keyword evidence="3 5" id="KW-0687">Ribonucleoprotein</keyword>
<dbReference type="PRINTS" id="PR00974">
    <property type="entry name" value="RIBOSOMALS18"/>
</dbReference>
<keyword evidence="2 5" id="KW-0689">Ribosomal protein</keyword>
<dbReference type="NCBIfam" id="TIGR00165">
    <property type="entry name" value="S18"/>
    <property type="match status" value="1"/>
</dbReference>
<organism evidence="6 7">
    <name type="scientific">[Candida] railenensis</name>
    <dbReference type="NCBI Taxonomy" id="45579"/>
    <lineage>
        <taxon>Eukaryota</taxon>
        <taxon>Fungi</taxon>
        <taxon>Dikarya</taxon>
        <taxon>Ascomycota</taxon>
        <taxon>Saccharomycotina</taxon>
        <taxon>Pichiomycetes</taxon>
        <taxon>Debaryomycetaceae</taxon>
        <taxon>Kurtzmaniella</taxon>
    </lineage>
</organism>
<name>A0A9P0QPU7_9ASCO</name>
<comment type="similarity">
    <text evidence="1 5">Belongs to the bacterial ribosomal protein bS18 family.</text>
</comment>
<evidence type="ECO:0000256" key="1">
    <source>
        <dbReference type="ARBA" id="ARBA00005589"/>
    </source>
</evidence>
<evidence type="ECO:0000256" key="2">
    <source>
        <dbReference type="ARBA" id="ARBA00022980"/>
    </source>
</evidence>
<dbReference type="SUPFAM" id="SSF46911">
    <property type="entry name" value="Ribosomal protein S18"/>
    <property type="match status" value="1"/>
</dbReference>
<comment type="caution">
    <text evidence="6">The sequence shown here is derived from an EMBL/GenBank/DDBJ whole genome shotgun (WGS) entry which is preliminary data.</text>
</comment>
<dbReference type="PANTHER" id="PTHR13479">
    <property type="entry name" value="30S RIBOSOMAL PROTEIN S18"/>
    <property type="match status" value="1"/>
</dbReference>
<evidence type="ECO:0000256" key="4">
    <source>
        <dbReference type="ARBA" id="ARBA00035264"/>
    </source>
</evidence>
<proteinExistence type="inferred from homology"/>
<protein>
    <recommendedName>
        <fullName evidence="4">Small ribosomal subunit protein bS18m</fullName>
    </recommendedName>
</protein>
<keyword evidence="7" id="KW-1185">Reference proteome</keyword>
<dbReference type="Pfam" id="PF01084">
    <property type="entry name" value="Ribosomal_S18"/>
    <property type="match status" value="1"/>
</dbReference>
<reference evidence="6" key="1">
    <citation type="submission" date="2022-03" db="EMBL/GenBank/DDBJ databases">
        <authorList>
            <person name="Legras J.-L."/>
            <person name="Devillers H."/>
            <person name="Grondin C."/>
        </authorList>
    </citation>
    <scope>NUCLEOTIDE SEQUENCE</scope>
    <source>
        <strain evidence="6">CLIB 1423</strain>
    </source>
</reference>
<evidence type="ECO:0000256" key="3">
    <source>
        <dbReference type="ARBA" id="ARBA00023274"/>
    </source>
</evidence>
<gene>
    <name evidence="6" type="ORF">CLIB1423_07S04478</name>
</gene>
<dbReference type="GO" id="GO:0070181">
    <property type="term" value="F:small ribosomal subunit rRNA binding"/>
    <property type="evidence" value="ECO:0007669"/>
    <property type="project" value="TreeGrafter"/>
</dbReference>
<dbReference type="Proteomes" id="UP000837801">
    <property type="component" value="Unassembled WGS sequence"/>
</dbReference>
<dbReference type="Gene3D" id="4.10.640.10">
    <property type="entry name" value="Ribosomal protein S18"/>
    <property type="match status" value="1"/>
</dbReference>
<evidence type="ECO:0000313" key="6">
    <source>
        <dbReference type="EMBL" id="CAH2352652.1"/>
    </source>
</evidence>
<accession>A0A9P0QPU7</accession>
<dbReference type="PANTHER" id="PTHR13479:SF40">
    <property type="entry name" value="SMALL RIBOSOMAL SUBUNIT PROTEIN BS18M"/>
    <property type="match status" value="1"/>
</dbReference>
<dbReference type="EMBL" id="CAKXYY010000007">
    <property type="protein sequence ID" value="CAH2352652.1"/>
    <property type="molecule type" value="Genomic_DNA"/>
</dbReference>
<dbReference type="GO" id="GO:0003735">
    <property type="term" value="F:structural constituent of ribosome"/>
    <property type="evidence" value="ECO:0007669"/>
    <property type="project" value="InterPro"/>
</dbReference>
<dbReference type="OrthoDB" id="21463at2759"/>
<dbReference type="GO" id="GO:0032543">
    <property type="term" value="P:mitochondrial translation"/>
    <property type="evidence" value="ECO:0007669"/>
    <property type="project" value="TreeGrafter"/>
</dbReference>
<sequence>MLSRVNILQTSRIAIRNLTQSSRLLQLPSSNDMKSEDQWISTPSEQADIHTESSTSAIFKVVQSARNLRDTTAKDPPLNINSKFTRRFETYDIYDPFDFSMNKKAMEEKKPSSRKNSRDPFEATGIDPLDCYTMPEVLSKFVSSTGQILPRDVTGCSSRNQKKLGIAIKRARSCGILSTVHKHSRYCPPRNL</sequence>